<dbReference type="GO" id="GO:0005484">
    <property type="term" value="F:SNAP receptor activity"/>
    <property type="evidence" value="ECO:0007669"/>
    <property type="project" value="TreeGrafter"/>
</dbReference>
<keyword evidence="14" id="KW-1185">Reference proteome</keyword>
<dbReference type="EMBL" id="BNJQ01000004">
    <property type="protein sequence ID" value="GHP02860.1"/>
    <property type="molecule type" value="Genomic_DNA"/>
</dbReference>
<dbReference type="FunFam" id="1.20.5.110:FF:000002">
    <property type="entry name" value="Vesicle transport through interaction with t-SNAREsB"/>
    <property type="match status" value="1"/>
</dbReference>
<dbReference type="PANTHER" id="PTHR21230">
    <property type="entry name" value="VESICLE TRANSPORT V-SNARE PROTEIN VTI1-RELATED"/>
    <property type="match status" value="1"/>
</dbReference>
<dbReference type="GO" id="GO:0006906">
    <property type="term" value="P:vesicle fusion"/>
    <property type="evidence" value="ECO:0007669"/>
    <property type="project" value="TreeGrafter"/>
</dbReference>
<keyword evidence="5" id="KW-0653">Protein transport</keyword>
<proteinExistence type="inferred from homology"/>
<dbReference type="Pfam" id="PF12352">
    <property type="entry name" value="V-SNARE_C"/>
    <property type="match status" value="1"/>
</dbReference>
<keyword evidence="6 10" id="KW-1133">Transmembrane helix</keyword>
<dbReference type="GO" id="GO:0006886">
    <property type="term" value="P:intracellular protein transport"/>
    <property type="evidence" value="ECO:0007669"/>
    <property type="project" value="InterPro"/>
</dbReference>
<accession>A0A6U0FVK2</accession>
<keyword evidence="8 10" id="KW-0472">Membrane</keyword>
<evidence type="ECO:0000256" key="6">
    <source>
        <dbReference type="ARBA" id="ARBA00022989"/>
    </source>
</evidence>
<gene>
    <name evidence="12" type="ORF">PPRO1472_LOCUS2577</name>
    <name evidence="13" type="ORF">PPROV_000161500</name>
</gene>
<comment type="subcellular location">
    <subcellularLocation>
        <location evidence="1">Membrane</location>
        <topology evidence="1">Single-pass type IV membrane protein</topology>
    </subcellularLocation>
</comment>
<dbReference type="InterPro" id="IPR007705">
    <property type="entry name" value="Vesicle_trsprt_v-SNARE_N"/>
</dbReference>
<dbReference type="InterPro" id="IPR038407">
    <property type="entry name" value="v-SNARE_N_sf"/>
</dbReference>
<dbReference type="EMBL" id="HBDW01003742">
    <property type="protein sequence ID" value="CAD8219128.1"/>
    <property type="molecule type" value="Transcribed_RNA"/>
</dbReference>
<feature type="domain" description="T-SNARE coiled-coil homology" evidence="11">
    <location>
        <begin position="129"/>
        <end position="196"/>
    </location>
</feature>
<dbReference type="SMART" id="SM00397">
    <property type="entry name" value="t_SNARE"/>
    <property type="match status" value="1"/>
</dbReference>
<dbReference type="Gene3D" id="1.20.58.400">
    <property type="entry name" value="t-snare proteins"/>
    <property type="match status" value="1"/>
</dbReference>
<dbReference type="CDD" id="cd15862">
    <property type="entry name" value="SNARE_Vti1"/>
    <property type="match status" value="1"/>
</dbReference>
<evidence type="ECO:0000313" key="14">
    <source>
        <dbReference type="Proteomes" id="UP000660262"/>
    </source>
</evidence>
<feature type="transmembrane region" description="Helical" evidence="10">
    <location>
        <begin position="205"/>
        <end position="226"/>
    </location>
</feature>
<dbReference type="GO" id="GO:0005794">
    <property type="term" value="C:Golgi apparatus"/>
    <property type="evidence" value="ECO:0007669"/>
    <property type="project" value="TreeGrafter"/>
</dbReference>
<dbReference type="InterPro" id="IPR010989">
    <property type="entry name" value="SNARE"/>
</dbReference>
<evidence type="ECO:0000313" key="13">
    <source>
        <dbReference type="EMBL" id="GHP02860.1"/>
    </source>
</evidence>
<evidence type="ECO:0000256" key="1">
    <source>
        <dbReference type="ARBA" id="ARBA00004211"/>
    </source>
</evidence>
<dbReference type="GO" id="GO:0000149">
    <property type="term" value="F:SNARE binding"/>
    <property type="evidence" value="ECO:0007669"/>
    <property type="project" value="TreeGrafter"/>
</dbReference>
<keyword evidence="3" id="KW-0813">Transport</keyword>
<evidence type="ECO:0000256" key="3">
    <source>
        <dbReference type="ARBA" id="ARBA00022448"/>
    </source>
</evidence>
<dbReference type="InterPro" id="IPR000727">
    <property type="entry name" value="T_SNARE_dom"/>
</dbReference>
<dbReference type="SUPFAM" id="SSF47661">
    <property type="entry name" value="t-snare proteins"/>
    <property type="match status" value="1"/>
</dbReference>
<dbReference type="OrthoDB" id="430637at2759"/>
<evidence type="ECO:0000313" key="12">
    <source>
        <dbReference type="EMBL" id="CAD8219128.1"/>
    </source>
</evidence>
<evidence type="ECO:0000256" key="2">
    <source>
        <dbReference type="ARBA" id="ARBA00006108"/>
    </source>
</evidence>
<comment type="similarity">
    <text evidence="2">Belongs to the VTI1 family.</text>
</comment>
<evidence type="ECO:0000256" key="9">
    <source>
        <dbReference type="SAM" id="MobiDB-lite"/>
    </source>
</evidence>
<keyword evidence="7" id="KW-0175">Coiled coil</keyword>
<dbReference type="Gene3D" id="1.20.5.110">
    <property type="match status" value="1"/>
</dbReference>
<dbReference type="SUPFAM" id="SSF58038">
    <property type="entry name" value="SNARE fusion complex"/>
    <property type="match status" value="1"/>
</dbReference>
<evidence type="ECO:0000256" key="10">
    <source>
        <dbReference type="SAM" id="Phobius"/>
    </source>
</evidence>
<name>A0A6U0FVK2_9CHLO</name>
<dbReference type="GO" id="GO:0031201">
    <property type="term" value="C:SNARE complex"/>
    <property type="evidence" value="ECO:0007669"/>
    <property type="project" value="TreeGrafter"/>
</dbReference>
<dbReference type="GO" id="GO:0005789">
    <property type="term" value="C:endoplasmic reticulum membrane"/>
    <property type="evidence" value="ECO:0007669"/>
    <property type="project" value="TreeGrafter"/>
</dbReference>
<feature type="region of interest" description="Disordered" evidence="9">
    <location>
        <begin position="27"/>
        <end position="47"/>
    </location>
</feature>
<dbReference type="Proteomes" id="UP000660262">
    <property type="component" value="Unassembled WGS sequence"/>
</dbReference>
<reference evidence="13" key="1">
    <citation type="submission" date="2020-10" db="EMBL/GenBank/DDBJ databases">
        <title>Unveiling of a novel bifunctional photoreceptor, Dualchrome1, isolated from a cosmopolitan green alga.</title>
        <authorList>
            <person name="Suzuki S."/>
            <person name="Kawachi M."/>
        </authorList>
    </citation>
    <scope>NUCLEOTIDE SEQUENCE</scope>
    <source>
        <strain evidence="13">NIES 2893</strain>
    </source>
</reference>
<dbReference type="AlphaFoldDB" id="A0A6U0FVK2"/>
<evidence type="ECO:0000256" key="8">
    <source>
        <dbReference type="ARBA" id="ARBA00023136"/>
    </source>
</evidence>
<dbReference type="GO" id="GO:0012507">
    <property type="term" value="C:ER to Golgi transport vesicle membrane"/>
    <property type="evidence" value="ECO:0007669"/>
    <property type="project" value="TreeGrafter"/>
</dbReference>
<keyword evidence="4 10" id="KW-0812">Transmembrane</keyword>
<dbReference type="GO" id="GO:0031902">
    <property type="term" value="C:late endosome membrane"/>
    <property type="evidence" value="ECO:0007669"/>
    <property type="project" value="TreeGrafter"/>
</dbReference>
<evidence type="ECO:0000256" key="5">
    <source>
        <dbReference type="ARBA" id="ARBA00022927"/>
    </source>
</evidence>
<reference evidence="12" key="2">
    <citation type="submission" date="2021-01" db="EMBL/GenBank/DDBJ databases">
        <authorList>
            <person name="Corre E."/>
            <person name="Pelletier E."/>
            <person name="Niang G."/>
            <person name="Scheremetjew M."/>
            <person name="Finn R."/>
            <person name="Kale V."/>
            <person name="Holt S."/>
            <person name="Cochrane G."/>
            <person name="Meng A."/>
            <person name="Brown T."/>
            <person name="Cohen L."/>
        </authorList>
    </citation>
    <scope>NUCLEOTIDE SEQUENCE</scope>
    <source>
        <strain evidence="12">RCC251</strain>
    </source>
</reference>
<evidence type="ECO:0000259" key="11">
    <source>
        <dbReference type="SMART" id="SM00397"/>
    </source>
</evidence>
<evidence type="ECO:0000256" key="7">
    <source>
        <dbReference type="ARBA" id="ARBA00023054"/>
    </source>
</evidence>
<evidence type="ECO:0000256" key="4">
    <source>
        <dbReference type="ARBA" id="ARBA00022692"/>
    </source>
</evidence>
<sequence length="231" mass="25017">MSDSLGVFDEYERAYCDAATAASRLLASSKSSPAGGDERTNNLRQADTQITEAESLLRRMDLEARSASANAKTTLLARLKDYKADLANLKKECRSAAAPGGAAGTDAAQRAELGLGEDFASTAAGQRQRLLDGTARVNASGERIRQSRQTLAETEELGSEILGNLHAQRETIVHARDTLYEADDNIGQSRRVLVSMARRALTNKIIMGGVILVLIAAIFLIVYYKFIRSDH</sequence>
<protein>
    <recommendedName>
        <fullName evidence="11">t-SNARE coiled-coil homology domain-containing protein</fullName>
    </recommendedName>
</protein>
<organism evidence="12">
    <name type="scientific">Pycnococcus provasolii</name>
    <dbReference type="NCBI Taxonomy" id="41880"/>
    <lineage>
        <taxon>Eukaryota</taxon>
        <taxon>Viridiplantae</taxon>
        <taxon>Chlorophyta</taxon>
        <taxon>Pseudoscourfieldiophyceae</taxon>
        <taxon>Pseudoscourfieldiales</taxon>
        <taxon>Pycnococcaceae</taxon>
        <taxon>Pycnococcus</taxon>
    </lineage>
</organism>
<dbReference type="Pfam" id="PF05008">
    <property type="entry name" value="V-SNARE"/>
    <property type="match status" value="1"/>
</dbReference>
<dbReference type="PANTHER" id="PTHR21230:SF26">
    <property type="entry name" value="VESICLE TRANSPORT THROUGH INTERACTION WITH T-SNARES HOMOLOG 1A"/>
    <property type="match status" value="1"/>
</dbReference>